<feature type="region of interest" description="Disordered" evidence="12">
    <location>
        <begin position="650"/>
        <end position="675"/>
    </location>
</feature>
<evidence type="ECO:0000313" key="20">
    <source>
        <dbReference type="RefSeq" id="XP_046594836.1"/>
    </source>
</evidence>
<reference evidence="15" key="1">
    <citation type="submission" date="2025-04" db="UniProtKB">
        <authorList>
            <consortium name="RefSeq"/>
        </authorList>
    </citation>
    <scope>IDENTIFICATION</scope>
    <source>
        <tissue evidence="16 17">Thorax and Abdomen</tissue>
        <tissue evidence="15">Whole body</tissue>
    </source>
</reference>
<dbReference type="RefSeq" id="XP_015513182.1">
    <property type="nucleotide sequence ID" value="XM_015657696.1"/>
</dbReference>
<evidence type="ECO:0000313" key="16">
    <source>
        <dbReference type="RefSeq" id="XP_046594831.1"/>
    </source>
</evidence>
<feature type="compositionally biased region" description="Acidic residues" evidence="12">
    <location>
        <begin position="566"/>
        <end position="588"/>
    </location>
</feature>
<evidence type="ECO:0000256" key="9">
    <source>
        <dbReference type="PIRSR" id="PIRSR623088-3"/>
    </source>
</evidence>
<dbReference type="PROSITE" id="PS51845">
    <property type="entry name" value="PDEASE_I_2"/>
    <property type="match status" value="1"/>
</dbReference>
<dbReference type="PROSITE" id="PS00126">
    <property type="entry name" value="PDEASE_I_1"/>
    <property type="match status" value="1"/>
</dbReference>
<comment type="catalytic activity">
    <reaction evidence="1">
        <text>3',5'-cyclic GMP + H2O = GMP + H(+)</text>
        <dbReference type="Rhea" id="RHEA:16957"/>
        <dbReference type="ChEBI" id="CHEBI:15377"/>
        <dbReference type="ChEBI" id="CHEBI:15378"/>
        <dbReference type="ChEBI" id="CHEBI:57746"/>
        <dbReference type="ChEBI" id="CHEBI:58115"/>
        <dbReference type="EC" id="3.1.4.35"/>
    </reaction>
</comment>
<dbReference type="InParanoid" id="A0A6J0BG77"/>
<dbReference type="AlphaFoldDB" id="A0A6J0BG77"/>
<feature type="binding site" evidence="9">
    <location>
        <position position="419"/>
    </location>
    <ligand>
        <name>Zn(2+)</name>
        <dbReference type="ChEBI" id="CHEBI:29105"/>
        <label>1</label>
    </ligand>
</feature>
<feature type="region of interest" description="Disordered" evidence="12">
    <location>
        <begin position="1012"/>
        <end position="1073"/>
    </location>
</feature>
<evidence type="ECO:0000313" key="17">
    <source>
        <dbReference type="RefSeq" id="XP_046594832.1"/>
    </source>
</evidence>
<feature type="compositionally biased region" description="Polar residues" evidence="12">
    <location>
        <begin position="1055"/>
        <end position="1065"/>
    </location>
</feature>
<dbReference type="RefSeq" id="XP_046594835.1">
    <property type="nucleotide sequence ID" value="XM_046738879.1"/>
</dbReference>
<evidence type="ECO:0000256" key="4">
    <source>
        <dbReference type="ARBA" id="ARBA00022801"/>
    </source>
</evidence>
<protein>
    <recommendedName>
        <fullName evidence="10">Phosphodiesterase</fullName>
        <ecNumber evidence="10">3.1.4.-</ecNumber>
    </recommendedName>
</protein>
<dbReference type="RefSeq" id="XP_046594832.1">
    <property type="nucleotide sequence ID" value="XM_046738876.1"/>
</dbReference>
<feature type="binding site" evidence="8">
    <location>
        <position position="470"/>
    </location>
    <ligand>
        <name>AMP</name>
        <dbReference type="ChEBI" id="CHEBI:456215"/>
    </ligand>
</feature>
<feature type="binding site" evidence="9">
    <location>
        <position position="310"/>
    </location>
    <ligand>
        <name>Zn(2+)</name>
        <dbReference type="ChEBI" id="CHEBI:29105"/>
        <label>1</label>
    </ligand>
</feature>
<feature type="region of interest" description="Disordered" evidence="12">
    <location>
        <begin position="794"/>
        <end position="821"/>
    </location>
</feature>
<feature type="binding site" evidence="8">
    <location>
        <position position="310"/>
    </location>
    <ligand>
        <name>AMP</name>
        <dbReference type="ChEBI" id="CHEBI:456215"/>
    </ligand>
</feature>
<feature type="compositionally biased region" description="Polar residues" evidence="12">
    <location>
        <begin position="762"/>
        <end position="773"/>
    </location>
</feature>
<feature type="binding site" evidence="9">
    <location>
        <position position="310"/>
    </location>
    <ligand>
        <name>Zn(2+)</name>
        <dbReference type="ChEBI" id="CHEBI:29105"/>
        <label>2</label>
    </ligand>
</feature>
<dbReference type="PANTHER" id="PTHR11347">
    <property type="entry name" value="CYCLIC NUCLEOTIDE PHOSPHODIESTERASE"/>
    <property type="match status" value="1"/>
</dbReference>
<sequence>MSARAMEREPRNGTTGSTESEANLTSIYFFVGDRCEVASFDPDRVTHKEIKELFRSAAEAGPLDIVKLRQGEKLLNISPHLPSNTPETPYSLQVVGAHPGSTGMLDADLLRALERRVSALERELREHQEIAVSAPLLPLRELKRQVDAFRKKLETTEHLSWLGFYKQLPEPISTEACRRLQYRRKSDTVKRTVREKFLNICDVSVSSSVRQWLRSPAFDARQWEDEELLLMLQAMFVELDLLQKFSIPLATLRNFLYEVYNNYNEVPFHNFRHCFCVAQMMYAIAWAANLPSKIGDLEVFVLLVSCICHDLDHPGYNNIYQINARTELALRYNDISPLENHHCSVAFRVLESPECNILASLDTATFRTVREGIIRCILATDMARHNEILGQFREITPEFDYSNKMHTNLLTMVLIKVADISNEARPMDVAEPWLDRLLQEFFKQSDAEKLEGLPVTPFMDRDKVTKPSSQCSFIGLVLLPLFEALGELLPELQEFIVRPVRDALEYYRRLNEAAKDERMHRKSIVDLGESNTTSLSTYVVKSSSAQSVRSKRSGCTLRSRSRSIEDSSENLTIEEVETGESSDPETATEVEVSEKTLKFKISTEGGTAGRKSYPGSRKGSRDRSTLDYHHHDLAKAMREHDRDLERYEVHRGRGDNLSSDMSSPVSARSLDDSRIVEELERDETEIQEGRGNGNENGTVLLDVTATPESCSCSEERDKSTPNHHKSLLSRLRTFTDRLSISFDSRESPSVKQTGKSAGKGLSKSNSVTGTSPARNIGAFCKRCNLTKVDKVLEETREPQETKETKETRKGLEASEVAGEDKRAMTLPKARKNQEGRNKGWKTVFAKDKRPSVSLEAIPATDADVALAKHKRNFSNPEGKLATVKTSPKEEEWSKGFNAEFKGIDGAVRTKPEIVLNPSTSTNLLDKDIGKVEIRRSSASMEDITKITMQNESIFLGSQKSKDAEELQHTGSLDSMLHKETDKACKKTLAFSSPGTSKKYSAGIFSRFKSGMSIDSARSNSGPLNDQQQQQPQQQQLQGGWISSLAASFRPKRQGSEAQFSPQRSHYPNHDGFK</sequence>
<dbReference type="RefSeq" id="XP_046594836.1">
    <property type="nucleotide sequence ID" value="XM_046738880.1"/>
</dbReference>
<dbReference type="InterPro" id="IPR023088">
    <property type="entry name" value="PDEase"/>
</dbReference>
<accession>A0A6J0BG77</accession>
<dbReference type="InterPro" id="IPR036971">
    <property type="entry name" value="PDEase_catalytic_dom_sf"/>
</dbReference>
<feature type="compositionally biased region" description="Polar residues" evidence="12">
    <location>
        <begin position="656"/>
        <end position="666"/>
    </location>
</feature>
<evidence type="ECO:0000256" key="10">
    <source>
        <dbReference type="RuleBase" id="RU363067"/>
    </source>
</evidence>
<dbReference type="CDD" id="cd00077">
    <property type="entry name" value="HDc"/>
    <property type="match status" value="1"/>
</dbReference>
<comment type="similarity">
    <text evidence="6">Belongs to the cyclic nucleotide phosphodiesterase family. PDE9 subfamily.</text>
</comment>
<evidence type="ECO:0000256" key="7">
    <source>
        <dbReference type="PIRSR" id="PIRSR623088-1"/>
    </source>
</evidence>
<keyword evidence="11" id="KW-0175">Coiled coil</keyword>
<evidence type="ECO:0000256" key="11">
    <source>
        <dbReference type="SAM" id="Coils"/>
    </source>
</evidence>
<dbReference type="GO" id="GO:0046872">
    <property type="term" value="F:metal ion binding"/>
    <property type="evidence" value="ECO:0007669"/>
    <property type="project" value="UniProtKB-KW"/>
</dbReference>
<dbReference type="InterPro" id="IPR002073">
    <property type="entry name" value="PDEase_catalytic_dom"/>
</dbReference>
<proteinExistence type="inferred from homology"/>
<feature type="binding site" evidence="8">
    <location>
        <position position="419"/>
    </location>
    <ligand>
        <name>AMP</name>
        <dbReference type="ChEBI" id="CHEBI:456215"/>
    </ligand>
</feature>
<comment type="cofactor">
    <cofactor evidence="10">
        <name>a divalent metal cation</name>
        <dbReference type="ChEBI" id="CHEBI:60240"/>
    </cofactor>
    <text evidence="10">Binds 2 divalent metal cations per subunit. Site 1 may preferentially bind zinc ions, while site 2 has a preference for magnesium and/or manganese ions.</text>
</comment>
<dbReference type="FunFam" id="1.10.1300.10:FF:000006">
    <property type="entry name" value="Phosphodiesterase 9A"/>
    <property type="match status" value="1"/>
</dbReference>
<feature type="region of interest" description="Disordered" evidence="12">
    <location>
        <begin position="744"/>
        <end position="773"/>
    </location>
</feature>
<dbReference type="SMART" id="SM00471">
    <property type="entry name" value="HDc"/>
    <property type="match status" value="1"/>
</dbReference>
<feature type="active site" description="Proton donor" evidence="7">
    <location>
        <position position="269"/>
    </location>
</feature>
<dbReference type="GeneID" id="107219437"/>
<evidence type="ECO:0000256" key="5">
    <source>
        <dbReference type="ARBA" id="ARBA00037913"/>
    </source>
</evidence>
<evidence type="ECO:0000313" key="14">
    <source>
        <dbReference type="Proteomes" id="UP000829291"/>
    </source>
</evidence>
<dbReference type="PRINTS" id="PR00387">
    <property type="entry name" value="PDIESTERASE1"/>
</dbReference>
<evidence type="ECO:0000313" key="15">
    <source>
        <dbReference type="RefSeq" id="XP_015513182.1"/>
    </source>
</evidence>
<evidence type="ECO:0000256" key="2">
    <source>
        <dbReference type="ARBA" id="ARBA00022535"/>
    </source>
</evidence>
<dbReference type="Proteomes" id="UP000829291">
    <property type="component" value="Chromosome 4"/>
</dbReference>
<dbReference type="EC" id="3.1.4.-" evidence="10"/>
<feature type="compositionally biased region" description="Polar residues" evidence="12">
    <location>
        <begin position="1015"/>
        <end position="1025"/>
    </location>
</feature>
<feature type="compositionally biased region" description="Low complexity" evidence="12">
    <location>
        <begin position="1026"/>
        <end position="1037"/>
    </location>
</feature>
<dbReference type="Pfam" id="PF00233">
    <property type="entry name" value="PDEase_I"/>
    <property type="match status" value="1"/>
</dbReference>
<dbReference type="KEGG" id="nlo:107219437"/>
<dbReference type="Gene3D" id="1.10.1300.10">
    <property type="entry name" value="3'5'-cyclic nucleotide phosphodiesterase, catalytic domain"/>
    <property type="match status" value="1"/>
</dbReference>
<feature type="binding site" evidence="9">
    <location>
        <position position="273"/>
    </location>
    <ligand>
        <name>Zn(2+)</name>
        <dbReference type="ChEBI" id="CHEBI:29105"/>
        <label>1</label>
    </ligand>
</feature>
<keyword evidence="3 9" id="KW-0479">Metal-binding</keyword>
<organism evidence="14 15">
    <name type="scientific">Neodiprion lecontei</name>
    <name type="common">Redheaded pine sawfly</name>
    <dbReference type="NCBI Taxonomy" id="441921"/>
    <lineage>
        <taxon>Eukaryota</taxon>
        <taxon>Metazoa</taxon>
        <taxon>Ecdysozoa</taxon>
        <taxon>Arthropoda</taxon>
        <taxon>Hexapoda</taxon>
        <taxon>Insecta</taxon>
        <taxon>Pterygota</taxon>
        <taxon>Neoptera</taxon>
        <taxon>Endopterygota</taxon>
        <taxon>Hymenoptera</taxon>
        <taxon>Tenthredinoidea</taxon>
        <taxon>Diprionidae</taxon>
        <taxon>Diprioninae</taxon>
        <taxon>Neodiprion</taxon>
    </lineage>
</organism>
<dbReference type="GO" id="GO:0047555">
    <property type="term" value="F:3',5'-cyclic-GMP phosphodiesterase activity"/>
    <property type="evidence" value="ECO:0007669"/>
    <property type="project" value="UniProtKB-EC"/>
</dbReference>
<name>A0A6J0BG77_NEOLC</name>
<dbReference type="SUPFAM" id="SSF109604">
    <property type="entry name" value="HD-domain/PDEase-like"/>
    <property type="match status" value="1"/>
</dbReference>
<dbReference type="RefSeq" id="XP_046594833.1">
    <property type="nucleotide sequence ID" value="XM_046738877.1"/>
</dbReference>
<feature type="coiled-coil region" evidence="11">
    <location>
        <begin position="110"/>
        <end position="159"/>
    </location>
</feature>
<keyword evidence="4 10" id="KW-0378">Hydrolase</keyword>
<evidence type="ECO:0000256" key="8">
    <source>
        <dbReference type="PIRSR" id="PIRSR623088-2"/>
    </source>
</evidence>
<dbReference type="OrthoDB" id="546632at2759"/>
<feature type="binding site" evidence="8">
    <location>
        <begin position="269"/>
        <end position="273"/>
    </location>
    <ligand>
        <name>AMP</name>
        <dbReference type="ChEBI" id="CHEBI:456215"/>
    </ligand>
</feature>
<evidence type="ECO:0000313" key="19">
    <source>
        <dbReference type="RefSeq" id="XP_046594835.1"/>
    </source>
</evidence>
<dbReference type="InterPro" id="IPR023174">
    <property type="entry name" value="PDEase_CS"/>
</dbReference>
<comment type="pathway">
    <text evidence="5">Purine metabolism; 3',5'-cyclic GMP degradation; GMP from 3',5'-cyclic GMP: step 1/1.</text>
</comment>
<keyword evidence="14" id="KW-1185">Reference proteome</keyword>
<evidence type="ECO:0000256" key="12">
    <source>
        <dbReference type="SAM" id="MobiDB-lite"/>
    </source>
</evidence>
<dbReference type="InterPro" id="IPR003607">
    <property type="entry name" value="HD/PDEase_dom"/>
</dbReference>
<gene>
    <name evidence="15 16 17 18 19 20" type="primary">LOC107219437</name>
</gene>
<evidence type="ECO:0000256" key="3">
    <source>
        <dbReference type="ARBA" id="ARBA00022723"/>
    </source>
</evidence>
<dbReference type="CTD" id="32233"/>
<dbReference type="GO" id="GO:0007165">
    <property type="term" value="P:signal transduction"/>
    <property type="evidence" value="ECO:0007669"/>
    <property type="project" value="InterPro"/>
</dbReference>
<evidence type="ECO:0000256" key="6">
    <source>
        <dbReference type="ARBA" id="ARBA00061167"/>
    </source>
</evidence>
<feature type="region of interest" description="Disordered" evidence="12">
    <location>
        <begin position="550"/>
        <end position="625"/>
    </location>
</feature>
<dbReference type="RefSeq" id="XP_046594831.1">
    <property type="nucleotide sequence ID" value="XM_046738875.1"/>
</dbReference>
<evidence type="ECO:0000313" key="18">
    <source>
        <dbReference type="RefSeq" id="XP_046594833.1"/>
    </source>
</evidence>
<keyword evidence="2" id="KW-0140">cGMP</keyword>
<feature type="domain" description="PDEase" evidence="13">
    <location>
        <begin position="193"/>
        <end position="514"/>
    </location>
</feature>
<evidence type="ECO:0000256" key="1">
    <source>
        <dbReference type="ARBA" id="ARBA00000583"/>
    </source>
</evidence>
<evidence type="ECO:0000259" key="13">
    <source>
        <dbReference type="PROSITE" id="PS51845"/>
    </source>
</evidence>
<feature type="binding site" evidence="9">
    <location>
        <position position="309"/>
    </location>
    <ligand>
        <name>Zn(2+)</name>
        <dbReference type="ChEBI" id="CHEBI:29105"/>
        <label>1</label>
    </ligand>
</feature>